<dbReference type="CDD" id="cd00657">
    <property type="entry name" value="Ferritin_like"/>
    <property type="match status" value="1"/>
</dbReference>
<feature type="signal peptide" evidence="2">
    <location>
        <begin position="1"/>
        <end position="18"/>
    </location>
</feature>
<dbReference type="SUPFAM" id="SSF47240">
    <property type="entry name" value="Ferritin-like"/>
    <property type="match status" value="1"/>
</dbReference>
<dbReference type="PANTHER" id="PTHR31694:SF26">
    <property type="entry name" value="OS05G0151100 PROTEIN"/>
    <property type="match status" value="1"/>
</dbReference>
<name>A0ABR0K4Q3_9EURO</name>
<dbReference type="InterPro" id="IPR052965">
    <property type="entry name" value="Pigment-catalase-like"/>
</dbReference>
<gene>
    <name evidence="3" type="ORF">LTR24_007457</name>
</gene>
<dbReference type="EMBL" id="JAVRRG010000112">
    <property type="protein sequence ID" value="KAK5084848.1"/>
    <property type="molecule type" value="Genomic_DNA"/>
</dbReference>
<dbReference type="Pfam" id="PF13668">
    <property type="entry name" value="Ferritin_2"/>
    <property type="match status" value="1"/>
</dbReference>
<protein>
    <submittedName>
        <fullName evidence="3">Uncharacterized protein</fullName>
    </submittedName>
</protein>
<feature type="region of interest" description="Disordered" evidence="1">
    <location>
        <begin position="348"/>
        <end position="377"/>
    </location>
</feature>
<feature type="region of interest" description="Disordered" evidence="1">
    <location>
        <begin position="242"/>
        <end position="262"/>
    </location>
</feature>
<dbReference type="PANTHER" id="PTHR31694">
    <property type="entry name" value="DESICCATION-LIKE PROTEIN"/>
    <property type="match status" value="1"/>
</dbReference>
<feature type="chain" id="PRO_5047324256" evidence="2">
    <location>
        <begin position="19"/>
        <end position="377"/>
    </location>
</feature>
<organism evidence="3 4">
    <name type="scientific">Lithohypha guttulata</name>
    <dbReference type="NCBI Taxonomy" id="1690604"/>
    <lineage>
        <taxon>Eukaryota</taxon>
        <taxon>Fungi</taxon>
        <taxon>Dikarya</taxon>
        <taxon>Ascomycota</taxon>
        <taxon>Pezizomycotina</taxon>
        <taxon>Eurotiomycetes</taxon>
        <taxon>Chaetothyriomycetidae</taxon>
        <taxon>Chaetothyriales</taxon>
        <taxon>Trichomeriaceae</taxon>
        <taxon>Lithohypha</taxon>
    </lineage>
</organism>
<feature type="compositionally biased region" description="Basic residues" evidence="1">
    <location>
        <begin position="248"/>
        <end position="262"/>
    </location>
</feature>
<evidence type="ECO:0000313" key="4">
    <source>
        <dbReference type="Proteomes" id="UP001345013"/>
    </source>
</evidence>
<evidence type="ECO:0000313" key="3">
    <source>
        <dbReference type="EMBL" id="KAK5084848.1"/>
    </source>
</evidence>
<sequence length="377" mass="39700">MKTSTFLMAAGLAASSAAVPMMNVTARFNVANQDSSNVGASDVNILQFALTLEHLEAAFYLEAAAKFSANDFSPFNIPDLYNDVLRLARDEAVHVNILTAVLDGLNQPAPATCKYSFPYTSAAEFLRLAAIIEGVGVSAYAGASTSVRDPAVLTMAAGILPVEARHDAILRAASGVAPYASPFDTPLDFNQVWSLASQFIVPGSCPDDYTLLHLSAFPRLALTAPTDGAPLKPGQNITLTASADASEKKRHAPLHRRHGGPGARRAAHMHERRFDNNVHAAFLTVQGAILMDTVQNGDTVSTTVPEGVAGQVYVILVRGDHDVTDANTLAGPAILEVVDKVDALNGFEAGEGEADEAESDDEDSEGAELVGRCVEAS</sequence>
<feature type="compositionally biased region" description="Acidic residues" evidence="1">
    <location>
        <begin position="350"/>
        <end position="366"/>
    </location>
</feature>
<proteinExistence type="predicted"/>
<keyword evidence="2" id="KW-0732">Signal</keyword>
<evidence type="ECO:0000256" key="2">
    <source>
        <dbReference type="SAM" id="SignalP"/>
    </source>
</evidence>
<comment type="caution">
    <text evidence="3">The sequence shown here is derived from an EMBL/GenBank/DDBJ whole genome shotgun (WGS) entry which is preliminary data.</text>
</comment>
<dbReference type="Proteomes" id="UP001345013">
    <property type="component" value="Unassembled WGS sequence"/>
</dbReference>
<dbReference type="Gene3D" id="1.20.1260.10">
    <property type="match status" value="1"/>
</dbReference>
<dbReference type="InterPro" id="IPR009078">
    <property type="entry name" value="Ferritin-like_SF"/>
</dbReference>
<accession>A0ABR0K4Q3</accession>
<reference evidence="3 4" key="1">
    <citation type="submission" date="2023-08" db="EMBL/GenBank/DDBJ databases">
        <title>Black Yeasts Isolated from many extreme environments.</title>
        <authorList>
            <person name="Coleine C."/>
            <person name="Stajich J.E."/>
            <person name="Selbmann L."/>
        </authorList>
    </citation>
    <scope>NUCLEOTIDE SEQUENCE [LARGE SCALE GENOMIC DNA]</scope>
    <source>
        <strain evidence="3 4">CCFEE 5885</strain>
    </source>
</reference>
<dbReference type="InterPro" id="IPR012347">
    <property type="entry name" value="Ferritin-like"/>
</dbReference>
<evidence type="ECO:0000256" key="1">
    <source>
        <dbReference type="SAM" id="MobiDB-lite"/>
    </source>
</evidence>
<keyword evidence="4" id="KW-1185">Reference proteome</keyword>